<feature type="domain" description="Gfo/Idh/MocA-like oxidoreductase N-terminal" evidence="2">
    <location>
        <begin position="12"/>
        <end position="134"/>
    </location>
</feature>
<gene>
    <name evidence="4" type="ORF">H9815_16850</name>
</gene>
<evidence type="ECO:0000313" key="5">
    <source>
        <dbReference type="Proteomes" id="UP000824037"/>
    </source>
</evidence>
<dbReference type="PANTHER" id="PTHR43377">
    <property type="entry name" value="BILIVERDIN REDUCTASE A"/>
    <property type="match status" value="1"/>
</dbReference>
<dbReference type="Gene3D" id="3.40.50.720">
    <property type="entry name" value="NAD(P)-binding Rossmann-like Domain"/>
    <property type="match status" value="1"/>
</dbReference>
<dbReference type="InterPro" id="IPR004104">
    <property type="entry name" value="Gfo/Idh/MocA-like_OxRdtase_C"/>
</dbReference>
<proteinExistence type="inferred from homology"/>
<evidence type="ECO:0000313" key="4">
    <source>
        <dbReference type="EMBL" id="HIZ37447.1"/>
    </source>
</evidence>
<reference evidence="4" key="2">
    <citation type="submission" date="2021-04" db="EMBL/GenBank/DDBJ databases">
        <authorList>
            <person name="Gilroy R."/>
        </authorList>
    </citation>
    <scope>NUCLEOTIDE SEQUENCE</scope>
    <source>
        <strain evidence="4">ChiGjej4B4-7305</strain>
    </source>
</reference>
<evidence type="ECO:0000259" key="3">
    <source>
        <dbReference type="Pfam" id="PF02894"/>
    </source>
</evidence>
<dbReference type="Gene3D" id="3.30.360.10">
    <property type="entry name" value="Dihydrodipicolinate Reductase, domain 2"/>
    <property type="match status" value="1"/>
</dbReference>
<evidence type="ECO:0000259" key="2">
    <source>
        <dbReference type="Pfam" id="PF01408"/>
    </source>
</evidence>
<dbReference type="Pfam" id="PF02894">
    <property type="entry name" value="GFO_IDH_MocA_C"/>
    <property type="match status" value="1"/>
</dbReference>
<dbReference type="InterPro" id="IPR051450">
    <property type="entry name" value="Gfo/Idh/MocA_Oxidoreductases"/>
</dbReference>
<accession>A0A9D2J613</accession>
<sequence>MSWPDRTSTPVRLAVVGAGNRGQAYMNWVRSNQDQAVLVAVADPRASARHEIRHGFADVHEYEDWRPLMAAADALDLDGVIVATQDRDHVQPCLAAAEAGLALLAEKPLGVSVEECETIVAAVRRADIPFAVGHVLRYTPYTDLVRRVLASGRIGEVINVQHLEPVGWWHAAHSYVRGNWRNTAQSSPMLLAKSCHDIDWLMYVTGKSIDSVASFGNRSHFRESAAPEGSGERCLDCAVESTCPYSAKKIYLEPTRRSGRVEWPASVLTEGESESDVVEALASGPYGRCVYRSDNDVVDHQVVALRFADGTAGTFTMTAFSEHANRRTQFFGSRGSMDGDGDSVEIFDFATGERERIEVAAEGSFDAGGGHAGGDDGLISAFVQALATGDRSHIRSGPVETLHSHLSVFAAEESRLDGEMKRVLLPA</sequence>
<comment type="similarity">
    <text evidence="1">Belongs to the Gfo/Idh/MocA family.</text>
</comment>
<dbReference type="InterPro" id="IPR000683">
    <property type="entry name" value="Gfo/Idh/MocA-like_OxRdtase_N"/>
</dbReference>
<dbReference type="Proteomes" id="UP000824037">
    <property type="component" value="Unassembled WGS sequence"/>
</dbReference>
<dbReference type="GO" id="GO:0000166">
    <property type="term" value="F:nucleotide binding"/>
    <property type="evidence" value="ECO:0007669"/>
    <property type="project" value="InterPro"/>
</dbReference>
<reference evidence="4" key="1">
    <citation type="journal article" date="2021" name="PeerJ">
        <title>Extensive microbial diversity within the chicken gut microbiome revealed by metagenomics and culture.</title>
        <authorList>
            <person name="Gilroy R."/>
            <person name="Ravi A."/>
            <person name="Getino M."/>
            <person name="Pursley I."/>
            <person name="Horton D.L."/>
            <person name="Alikhan N.F."/>
            <person name="Baker D."/>
            <person name="Gharbi K."/>
            <person name="Hall N."/>
            <person name="Watson M."/>
            <person name="Adriaenssens E.M."/>
            <person name="Foster-Nyarko E."/>
            <person name="Jarju S."/>
            <person name="Secka A."/>
            <person name="Antonio M."/>
            <person name="Oren A."/>
            <person name="Chaudhuri R.R."/>
            <person name="La Ragione R."/>
            <person name="Hildebrand F."/>
            <person name="Pallen M.J."/>
        </authorList>
    </citation>
    <scope>NUCLEOTIDE SEQUENCE</scope>
    <source>
        <strain evidence="4">ChiGjej4B4-7305</strain>
    </source>
</reference>
<organism evidence="4 5">
    <name type="scientific">Candidatus Ruania gallistercoris</name>
    <dbReference type="NCBI Taxonomy" id="2838746"/>
    <lineage>
        <taxon>Bacteria</taxon>
        <taxon>Bacillati</taxon>
        <taxon>Actinomycetota</taxon>
        <taxon>Actinomycetes</taxon>
        <taxon>Micrococcales</taxon>
        <taxon>Ruaniaceae</taxon>
        <taxon>Ruania</taxon>
    </lineage>
</organism>
<dbReference type="AlphaFoldDB" id="A0A9D2J613"/>
<dbReference type="SUPFAM" id="SSF51735">
    <property type="entry name" value="NAD(P)-binding Rossmann-fold domains"/>
    <property type="match status" value="1"/>
</dbReference>
<dbReference type="PANTHER" id="PTHR43377:SF12">
    <property type="entry name" value="BINDING ROSSMANN FOLD OXIDOREDUCTASE, PUTATIVE (AFU_ORTHOLOGUE AFUA_3G11840)-RELATED"/>
    <property type="match status" value="1"/>
</dbReference>
<evidence type="ECO:0000256" key="1">
    <source>
        <dbReference type="ARBA" id="ARBA00010928"/>
    </source>
</evidence>
<protein>
    <submittedName>
        <fullName evidence="4">Gfo/Idh/MocA family oxidoreductase</fullName>
    </submittedName>
</protein>
<feature type="domain" description="Gfo/Idh/MocA-like oxidoreductase C-terminal" evidence="3">
    <location>
        <begin position="148"/>
        <end position="363"/>
    </location>
</feature>
<comment type="caution">
    <text evidence="4">The sequence shown here is derived from an EMBL/GenBank/DDBJ whole genome shotgun (WGS) entry which is preliminary data.</text>
</comment>
<dbReference type="EMBL" id="DXBY01000289">
    <property type="protein sequence ID" value="HIZ37447.1"/>
    <property type="molecule type" value="Genomic_DNA"/>
</dbReference>
<name>A0A9D2J613_9MICO</name>
<dbReference type="Pfam" id="PF01408">
    <property type="entry name" value="GFO_IDH_MocA"/>
    <property type="match status" value="1"/>
</dbReference>
<dbReference type="InterPro" id="IPR036291">
    <property type="entry name" value="NAD(P)-bd_dom_sf"/>
</dbReference>
<dbReference type="SUPFAM" id="SSF55347">
    <property type="entry name" value="Glyceraldehyde-3-phosphate dehydrogenase-like, C-terminal domain"/>
    <property type="match status" value="1"/>
</dbReference>